<dbReference type="InterPro" id="IPR037151">
    <property type="entry name" value="AlkB-like_sf"/>
</dbReference>
<feature type="region of interest" description="Disordered" evidence="2">
    <location>
        <begin position="302"/>
        <end position="345"/>
    </location>
</feature>
<evidence type="ECO:0000256" key="1">
    <source>
        <dbReference type="ARBA" id="ARBA00007879"/>
    </source>
</evidence>
<proteinExistence type="inferred from homology"/>
<dbReference type="PANTHER" id="PTHR42256">
    <property type="entry name" value="OXOGLUTARATE/IRON-DEPENDENT DIOXYGENASE"/>
    <property type="match status" value="1"/>
</dbReference>
<evidence type="ECO:0000259" key="3">
    <source>
        <dbReference type="Pfam" id="PF13532"/>
    </source>
</evidence>
<sequence>MAEPKLLLRNDAPRHARKALSGSGTERARADASLATALTKALTGSTIYLPSFFTPAESAALVKCLADDVAQDDSVGGGVSWSKHLKLSDPSQLPTFRRIVRAMAEYFDVDVFAFRCNLYRDGSDWKPYHRDSHAYGNDGAKEDFTMGASFGAERVLSFRHEETGTEFAFPQRQGDVFAFSDDANKEFTHGVPRASSGEQASGLRFSIIAWGRRRHLHARNGGTGDKYEASCLPTPLAYADTMARDGPDGTRALSAGEAEAEASTEEKEAASEKPALANELVLPTAEVASLMRSTSAMGVVEVARDGALPQKDRRSRRGIGGGGEPRVPGSHRNTKKKPVASASGGRVLSAVRDRVGSETFANLREVSLAYQRGAMACGAYVTKALGLVDVSTLREVVRALPDDVKRRAVENLVA</sequence>
<protein>
    <recommendedName>
        <fullName evidence="3">Alpha-ketoglutarate-dependent dioxygenase AlkB-like domain-containing protein</fullName>
    </recommendedName>
</protein>
<dbReference type="Pfam" id="PF13532">
    <property type="entry name" value="2OG-FeII_Oxy_2"/>
    <property type="match status" value="1"/>
</dbReference>
<organism evidence="4 5">
    <name type="scientific">Pycnococcus provasolii</name>
    <dbReference type="NCBI Taxonomy" id="41880"/>
    <lineage>
        <taxon>Eukaryota</taxon>
        <taxon>Viridiplantae</taxon>
        <taxon>Chlorophyta</taxon>
        <taxon>Pseudoscourfieldiophyceae</taxon>
        <taxon>Pseudoscourfieldiales</taxon>
        <taxon>Pycnococcaceae</taxon>
        <taxon>Pycnococcus</taxon>
    </lineage>
</organism>
<evidence type="ECO:0000256" key="2">
    <source>
        <dbReference type="SAM" id="MobiDB-lite"/>
    </source>
</evidence>
<dbReference type="AlphaFoldDB" id="A0A830H5Q6"/>
<keyword evidence="5" id="KW-1185">Reference proteome</keyword>
<dbReference type="Gene3D" id="2.60.120.590">
    <property type="entry name" value="Alpha-ketoglutarate-dependent dioxygenase AlkB-like"/>
    <property type="match status" value="1"/>
</dbReference>
<name>A0A830H5Q6_9CHLO</name>
<dbReference type="OrthoDB" id="445341at2759"/>
<reference evidence="4" key="1">
    <citation type="submission" date="2020-10" db="EMBL/GenBank/DDBJ databases">
        <title>Unveiling of a novel bifunctional photoreceptor, Dualchrome1, isolated from a cosmopolitan green alga.</title>
        <authorList>
            <person name="Suzuki S."/>
            <person name="Kawachi M."/>
        </authorList>
    </citation>
    <scope>NUCLEOTIDE SEQUENCE</scope>
    <source>
        <strain evidence="4">NIES 2893</strain>
    </source>
</reference>
<evidence type="ECO:0000313" key="5">
    <source>
        <dbReference type="Proteomes" id="UP000660262"/>
    </source>
</evidence>
<dbReference type="InterPro" id="IPR027450">
    <property type="entry name" value="AlkB-like"/>
</dbReference>
<comment type="caution">
    <text evidence="4">The sequence shown here is derived from an EMBL/GenBank/DDBJ whole genome shotgun (WGS) entry which is preliminary data.</text>
</comment>
<dbReference type="PANTHER" id="PTHR42256:SF1">
    <property type="entry name" value="FE2OG DIOXYGENASE DOMAIN-CONTAINING PROTEIN"/>
    <property type="match status" value="1"/>
</dbReference>
<comment type="similarity">
    <text evidence="1">Belongs to the alkB family.</text>
</comment>
<evidence type="ECO:0000313" key="4">
    <source>
        <dbReference type="EMBL" id="GHP01938.1"/>
    </source>
</evidence>
<dbReference type="EMBL" id="BNJQ01000002">
    <property type="protein sequence ID" value="GHP01938.1"/>
    <property type="molecule type" value="Genomic_DNA"/>
</dbReference>
<feature type="domain" description="Alpha-ketoglutarate-dependent dioxygenase AlkB-like" evidence="3">
    <location>
        <begin position="91"/>
        <end position="207"/>
    </location>
</feature>
<feature type="region of interest" description="Disordered" evidence="2">
    <location>
        <begin position="241"/>
        <end position="277"/>
    </location>
</feature>
<accession>A0A830H5Q6</accession>
<dbReference type="Proteomes" id="UP000660262">
    <property type="component" value="Unassembled WGS sequence"/>
</dbReference>
<dbReference type="SUPFAM" id="SSF51197">
    <property type="entry name" value="Clavaminate synthase-like"/>
    <property type="match status" value="1"/>
</dbReference>
<gene>
    <name evidence="4" type="ORF">PPROV_000069400</name>
</gene>